<dbReference type="InterPro" id="IPR036079">
    <property type="entry name" value="ATPase_csu/dsu_sf"/>
</dbReference>
<dbReference type="SUPFAM" id="SSF103486">
    <property type="entry name" value="V-type ATP synthase subunit C"/>
    <property type="match status" value="1"/>
</dbReference>
<evidence type="ECO:0000313" key="1">
    <source>
        <dbReference type="EMBL" id="MEY8633327.1"/>
    </source>
</evidence>
<dbReference type="Proteomes" id="UP001565219">
    <property type="component" value="Unassembled WGS sequence"/>
</dbReference>
<dbReference type="EMBL" id="JBCLTR010000006">
    <property type="protein sequence ID" value="MEY8633327.1"/>
    <property type="molecule type" value="Genomic_DNA"/>
</dbReference>
<reference evidence="1 2" key="1">
    <citation type="submission" date="2024-03" db="EMBL/GenBank/DDBJ databases">
        <title>Mouse gut bacterial collection (mGBC) of GemPharmatech.</title>
        <authorList>
            <person name="He Y."/>
            <person name="Dong L."/>
            <person name="Wu D."/>
            <person name="Gao X."/>
            <person name="Lin Z."/>
        </authorList>
    </citation>
    <scope>NUCLEOTIDE SEQUENCE [LARGE SCALE GENOMIC DNA]</scope>
    <source>
        <strain evidence="1 2">32-10</strain>
    </source>
</reference>
<dbReference type="RefSeq" id="WP_334298299.1">
    <property type="nucleotide sequence ID" value="NZ_BAABXW010000001.1"/>
</dbReference>
<organism evidence="1 2">
    <name type="scientific">Anaerostipes hominis</name>
    <name type="common">ex Lee et al. 2021</name>
    <dbReference type="NCBI Taxonomy" id="2025494"/>
    <lineage>
        <taxon>Bacteria</taxon>
        <taxon>Bacillati</taxon>
        <taxon>Bacillota</taxon>
        <taxon>Clostridia</taxon>
        <taxon>Lachnospirales</taxon>
        <taxon>Lachnospiraceae</taxon>
        <taxon>Anaerostipes</taxon>
    </lineage>
</organism>
<sequence length="44" mass="5067">MASLTAYLFYKEEEIQRLITIMERVRYGLPPEQTAGYMKGVIGV</sequence>
<proteinExistence type="predicted"/>
<accession>A0ABV4DFL6</accession>
<comment type="caution">
    <text evidence="1">The sequence shown here is derived from an EMBL/GenBank/DDBJ whole genome shotgun (WGS) entry which is preliminary data.</text>
</comment>
<protein>
    <submittedName>
        <fullName evidence="1">V-type ATPase subunit</fullName>
    </submittedName>
</protein>
<keyword evidence="2" id="KW-1185">Reference proteome</keyword>
<gene>
    <name evidence="1" type="ORF">AALG99_07300</name>
</gene>
<name>A0ABV4DFL6_9FIRM</name>
<evidence type="ECO:0000313" key="2">
    <source>
        <dbReference type="Proteomes" id="UP001565219"/>
    </source>
</evidence>